<dbReference type="InterPro" id="IPR008284">
    <property type="entry name" value="MoCF_biosynth_CS"/>
</dbReference>
<dbReference type="Gene3D" id="3.30.70.640">
    <property type="entry name" value="Molybdopterin cofactor biosynthesis C (MoaC) domain"/>
    <property type="match status" value="1"/>
</dbReference>
<organism evidence="12 13">
    <name type="scientific">Leptospira hartskeerlii</name>
    <dbReference type="NCBI Taxonomy" id="2023177"/>
    <lineage>
        <taxon>Bacteria</taxon>
        <taxon>Pseudomonadati</taxon>
        <taxon>Spirochaetota</taxon>
        <taxon>Spirochaetia</taxon>
        <taxon>Leptospirales</taxon>
        <taxon>Leptospiraceae</taxon>
        <taxon>Leptospira</taxon>
    </lineage>
</organism>
<protein>
    <recommendedName>
        <fullName evidence="5">Molybdopterin adenylyltransferase</fullName>
        <ecNumber evidence="3">2.7.7.75</ecNumber>
        <ecNumber evidence="4">4.6.1.17</ecNumber>
    </recommendedName>
</protein>
<dbReference type="NCBIfam" id="TIGR00177">
    <property type="entry name" value="molyb_syn"/>
    <property type="match status" value="1"/>
</dbReference>
<dbReference type="InterPro" id="IPR051920">
    <property type="entry name" value="MPT_Adenylyltrnsfr/MoaC-Rel"/>
</dbReference>
<dbReference type="NCBIfam" id="TIGR00581">
    <property type="entry name" value="moaC"/>
    <property type="match status" value="1"/>
</dbReference>
<dbReference type="CDD" id="cd00886">
    <property type="entry name" value="MogA_MoaB"/>
    <property type="match status" value="1"/>
</dbReference>
<dbReference type="PANTHER" id="PTHR43764">
    <property type="entry name" value="MOLYBDENUM COFACTOR BIOSYNTHESIS"/>
    <property type="match status" value="1"/>
</dbReference>
<comment type="pathway">
    <text evidence="2">Cofactor biosynthesis; molybdopterin biosynthesis.</text>
</comment>
<feature type="domain" description="MoaB/Mog" evidence="11">
    <location>
        <begin position="152"/>
        <end position="295"/>
    </location>
</feature>
<evidence type="ECO:0000256" key="7">
    <source>
        <dbReference type="ARBA" id="ARBA00023239"/>
    </source>
</evidence>
<dbReference type="InterPro" id="IPR023045">
    <property type="entry name" value="MoaC"/>
</dbReference>
<evidence type="ECO:0000313" key="12">
    <source>
        <dbReference type="EMBL" id="PJZ27287.1"/>
    </source>
</evidence>
<dbReference type="Gene3D" id="3.40.980.10">
    <property type="entry name" value="MoaB/Mog-like domain"/>
    <property type="match status" value="1"/>
</dbReference>
<evidence type="ECO:0000256" key="4">
    <source>
        <dbReference type="ARBA" id="ARBA00012575"/>
    </source>
</evidence>
<evidence type="ECO:0000256" key="1">
    <source>
        <dbReference type="ARBA" id="ARBA00001637"/>
    </source>
</evidence>
<dbReference type="PANTHER" id="PTHR43764:SF1">
    <property type="entry name" value="MOLYBDOPTERIN MOLYBDOTRANSFERASE"/>
    <property type="match status" value="1"/>
</dbReference>
<dbReference type="GO" id="GO:0006777">
    <property type="term" value="P:Mo-molybdopterin cofactor biosynthetic process"/>
    <property type="evidence" value="ECO:0007669"/>
    <property type="project" value="UniProtKB-KW"/>
</dbReference>
<evidence type="ECO:0000256" key="6">
    <source>
        <dbReference type="ARBA" id="ARBA00023150"/>
    </source>
</evidence>
<evidence type="ECO:0000256" key="8">
    <source>
        <dbReference type="ARBA" id="ARBA00051131"/>
    </source>
</evidence>
<evidence type="ECO:0000256" key="5">
    <source>
        <dbReference type="ARBA" id="ARBA00013491"/>
    </source>
</evidence>
<dbReference type="EMBL" id="NPDN01000001">
    <property type="protein sequence ID" value="PJZ27287.1"/>
    <property type="molecule type" value="Genomic_DNA"/>
</dbReference>
<dbReference type="EC" id="4.6.1.17" evidence="4"/>
<accession>A0A2M9XHW6</accession>
<dbReference type="InterPro" id="IPR047594">
    <property type="entry name" value="MoaC_bact/euk"/>
</dbReference>
<dbReference type="InterPro" id="IPR012247">
    <property type="entry name" value="MoaC_MogA"/>
</dbReference>
<dbReference type="PROSITE" id="PS01078">
    <property type="entry name" value="MOCF_BIOSYNTHESIS_1"/>
    <property type="match status" value="1"/>
</dbReference>
<name>A0A2M9XHW6_9LEPT</name>
<comment type="function">
    <text evidence="10">Catalyzes the adenylation of molybdopterin as part of the biosynthesis of the molybdenum-cofactor.</text>
</comment>
<dbReference type="GO" id="GO:0061598">
    <property type="term" value="F:molybdopterin adenylyltransferase activity"/>
    <property type="evidence" value="ECO:0007669"/>
    <property type="project" value="UniProtKB-EC"/>
</dbReference>
<gene>
    <name evidence="12" type="ORF">CH357_01680</name>
</gene>
<dbReference type="SMART" id="SM00852">
    <property type="entry name" value="MoCF_biosynth"/>
    <property type="match status" value="1"/>
</dbReference>
<comment type="catalytic activity">
    <reaction evidence="8">
        <text>molybdopterin + ATP + H(+) = adenylyl-molybdopterin + diphosphate</text>
        <dbReference type="Rhea" id="RHEA:31331"/>
        <dbReference type="ChEBI" id="CHEBI:15378"/>
        <dbReference type="ChEBI" id="CHEBI:30616"/>
        <dbReference type="ChEBI" id="CHEBI:33019"/>
        <dbReference type="ChEBI" id="CHEBI:58698"/>
        <dbReference type="ChEBI" id="CHEBI:62727"/>
        <dbReference type="EC" id="2.7.7.75"/>
    </reaction>
</comment>
<dbReference type="Proteomes" id="UP000232196">
    <property type="component" value="Unassembled WGS sequence"/>
</dbReference>
<comment type="catalytic activity">
    <reaction evidence="1">
        <text>(8S)-3',8-cyclo-7,8-dihydroguanosine 5'-triphosphate = cyclic pyranopterin phosphate + diphosphate</text>
        <dbReference type="Rhea" id="RHEA:49580"/>
        <dbReference type="ChEBI" id="CHEBI:33019"/>
        <dbReference type="ChEBI" id="CHEBI:59648"/>
        <dbReference type="ChEBI" id="CHEBI:131766"/>
        <dbReference type="EC" id="4.6.1.17"/>
    </reaction>
</comment>
<keyword evidence="13" id="KW-1185">Reference proteome</keyword>
<evidence type="ECO:0000256" key="9">
    <source>
        <dbReference type="ARBA" id="ARBA00055087"/>
    </source>
</evidence>
<evidence type="ECO:0000259" key="11">
    <source>
        <dbReference type="SMART" id="SM00852"/>
    </source>
</evidence>
<dbReference type="OrthoDB" id="9784492at2"/>
<dbReference type="InterPro" id="IPR002820">
    <property type="entry name" value="Mopterin_CF_biosynth-C_dom"/>
</dbReference>
<proteinExistence type="predicted"/>
<comment type="caution">
    <text evidence="12">The sequence shown here is derived from an EMBL/GenBank/DDBJ whole genome shotgun (WGS) entry which is preliminary data.</text>
</comment>
<reference evidence="12 13" key="1">
    <citation type="submission" date="2017-07" db="EMBL/GenBank/DDBJ databases">
        <title>Leptospira spp. isolated from tropical soils.</title>
        <authorList>
            <person name="Thibeaux R."/>
            <person name="Iraola G."/>
            <person name="Ferres I."/>
            <person name="Bierque E."/>
            <person name="Girault D."/>
            <person name="Soupe-Gilbert M.-E."/>
            <person name="Picardeau M."/>
            <person name="Goarant C."/>
        </authorList>
    </citation>
    <scope>NUCLEOTIDE SEQUENCE [LARGE SCALE GENOMIC DNA]</scope>
    <source>
        <strain evidence="12 13">MCA1-C-A1</strain>
    </source>
</reference>
<evidence type="ECO:0000256" key="3">
    <source>
        <dbReference type="ARBA" id="ARBA00012509"/>
    </source>
</evidence>
<dbReference type="GO" id="GO:0061799">
    <property type="term" value="F:cyclic pyranopterin monophosphate synthase activity"/>
    <property type="evidence" value="ECO:0007669"/>
    <property type="project" value="UniProtKB-EC"/>
</dbReference>
<dbReference type="AlphaFoldDB" id="A0A2M9XHW6"/>
<sequence>MNDITGKKTTLRTAQAEGFVFCKPETIIRIKENTLPKGDLFGVAKAAALLGSKKTAELIPHCHPVSIDSFQIEFEVLSDKNAVRILTTAKSIGKTGIEMEALTGVSIASLVIYDLLKPIDKELEISSIRLLEKKGGKTDSQITKFAAGSKAGILVCSDSTFQGKREDGSGKAILHLLKEHDVETIKSEILPDEPEQIRNTILEWSKLGLDLIVTTGGTGLGPRDNTPEAIKEILEQEIPGIAEAMRSFGQDRTPFAMLSRSIAGRIGKTLVVSVPGSTNGATESLQAILPAVFHAKKMMRGEGH</sequence>
<evidence type="ECO:0000256" key="10">
    <source>
        <dbReference type="ARBA" id="ARBA00058212"/>
    </source>
</evidence>
<evidence type="ECO:0000313" key="13">
    <source>
        <dbReference type="Proteomes" id="UP000232196"/>
    </source>
</evidence>
<keyword evidence="6" id="KW-0501">Molybdenum cofactor biosynthesis</keyword>
<dbReference type="InterPro" id="IPR036522">
    <property type="entry name" value="MoaC_sf"/>
</dbReference>
<keyword evidence="7" id="KW-0456">Lyase</keyword>
<dbReference type="SUPFAM" id="SSF53218">
    <property type="entry name" value="Molybdenum cofactor biosynthesis proteins"/>
    <property type="match status" value="1"/>
</dbReference>
<evidence type="ECO:0000256" key="2">
    <source>
        <dbReference type="ARBA" id="ARBA00005046"/>
    </source>
</evidence>
<dbReference type="PIRSF" id="PIRSF036594">
    <property type="entry name" value="MoaC_MogA"/>
    <property type="match status" value="1"/>
</dbReference>
<dbReference type="NCBIfam" id="NF002947">
    <property type="entry name" value="PRK03604.1"/>
    <property type="match status" value="1"/>
</dbReference>
<dbReference type="Pfam" id="PF00994">
    <property type="entry name" value="MoCF_biosynth"/>
    <property type="match status" value="1"/>
</dbReference>
<dbReference type="EC" id="2.7.7.75" evidence="3"/>
<dbReference type="SUPFAM" id="SSF55040">
    <property type="entry name" value="Molybdenum cofactor biosynthesis protein C, MoaC"/>
    <property type="match status" value="1"/>
</dbReference>
<dbReference type="Pfam" id="PF01967">
    <property type="entry name" value="MoaC"/>
    <property type="match status" value="1"/>
</dbReference>
<dbReference type="CDD" id="cd01420">
    <property type="entry name" value="MoaC_PE"/>
    <property type="match status" value="1"/>
</dbReference>
<comment type="function">
    <text evidence="9">Catalyzes the conversion of (8S)-3',8-cyclo-7,8-dihydroguanosine 5'-triphosphate to cyclic pyranopterin monophosphate (cPMP).</text>
</comment>
<dbReference type="InterPro" id="IPR036425">
    <property type="entry name" value="MoaB/Mog-like_dom_sf"/>
</dbReference>
<dbReference type="UniPathway" id="UPA00344"/>
<dbReference type="InterPro" id="IPR001453">
    <property type="entry name" value="MoaB/Mog_dom"/>
</dbReference>